<dbReference type="GO" id="GO:0033744">
    <property type="term" value="F:L-methionine:thioredoxin-disulfide S-oxidoreductase activity"/>
    <property type="evidence" value="ECO:0007669"/>
    <property type="project" value="RHEA"/>
</dbReference>
<dbReference type="Proteomes" id="UP000223913">
    <property type="component" value="Unassembled WGS sequence"/>
</dbReference>
<dbReference type="InterPro" id="IPR002569">
    <property type="entry name" value="Met_Sox_Rdtase_MsrA_dom"/>
</dbReference>
<dbReference type="PANTHER" id="PTHR43774:SF1">
    <property type="entry name" value="PEPTIDE METHIONINE SULFOXIDE REDUCTASE MSRA 2"/>
    <property type="match status" value="1"/>
</dbReference>
<accession>A0A2D0N6M2</accession>
<keyword evidence="7" id="KW-1185">Reference proteome</keyword>
<evidence type="ECO:0000313" key="7">
    <source>
        <dbReference type="Proteomes" id="UP000223913"/>
    </source>
</evidence>
<organism evidence="6 7">
    <name type="scientific">Flavilitoribacter nigricans (strain ATCC 23147 / DSM 23189 / NBRC 102662 / NCIMB 1420 / SS-2)</name>
    <name type="common">Lewinella nigricans</name>
    <dbReference type="NCBI Taxonomy" id="1122177"/>
    <lineage>
        <taxon>Bacteria</taxon>
        <taxon>Pseudomonadati</taxon>
        <taxon>Bacteroidota</taxon>
        <taxon>Saprospiria</taxon>
        <taxon>Saprospirales</taxon>
        <taxon>Lewinellaceae</taxon>
        <taxon>Flavilitoribacter</taxon>
    </lineage>
</organism>
<keyword evidence="1 4" id="KW-0560">Oxidoreductase</keyword>
<reference evidence="6 7" key="1">
    <citation type="submission" date="2017-10" db="EMBL/GenBank/DDBJ databases">
        <title>The draft genome sequence of Lewinella nigricans NBRC 102662.</title>
        <authorList>
            <person name="Wang K."/>
        </authorList>
    </citation>
    <scope>NUCLEOTIDE SEQUENCE [LARGE SCALE GENOMIC DNA]</scope>
    <source>
        <strain evidence="6 7">NBRC 102662</strain>
    </source>
</reference>
<comment type="catalytic activity">
    <reaction evidence="3 4">
        <text>[thioredoxin]-disulfide + L-methionine + H2O = L-methionine (S)-S-oxide + [thioredoxin]-dithiol</text>
        <dbReference type="Rhea" id="RHEA:19993"/>
        <dbReference type="Rhea" id="RHEA-COMP:10698"/>
        <dbReference type="Rhea" id="RHEA-COMP:10700"/>
        <dbReference type="ChEBI" id="CHEBI:15377"/>
        <dbReference type="ChEBI" id="CHEBI:29950"/>
        <dbReference type="ChEBI" id="CHEBI:50058"/>
        <dbReference type="ChEBI" id="CHEBI:57844"/>
        <dbReference type="ChEBI" id="CHEBI:58772"/>
        <dbReference type="EC" id="1.8.4.11"/>
    </reaction>
</comment>
<dbReference type="AlphaFoldDB" id="A0A2D0N6M2"/>
<dbReference type="InterPro" id="IPR036509">
    <property type="entry name" value="Met_Sox_Rdtase_MsrA_sf"/>
</dbReference>
<dbReference type="RefSeq" id="WP_099152567.1">
    <property type="nucleotide sequence ID" value="NZ_PDUD01000027.1"/>
</dbReference>
<comment type="function">
    <text evidence="4">Has an important function as a repair enzyme for proteins that have been inactivated by oxidation. Catalyzes the reversible oxidation-reduction of methionine sulfoxide in proteins to methionine.</text>
</comment>
<dbReference type="Gene3D" id="3.30.1060.10">
    <property type="entry name" value="Peptide methionine sulphoxide reductase MsrA"/>
    <property type="match status" value="1"/>
</dbReference>
<evidence type="ECO:0000256" key="1">
    <source>
        <dbReference type="ARBA" id="ARBA00023002"/>
    </source>
</evidence>
<dbReference type="SUPFAM" id="SSF55068">
    <property type="entry name" value="Peptide methionine sulfoxide reductase"/>
    <property type="match status" value="1"/>
</dbReference>
<dbReference type="PANTHER" id="PTHR43774">
    <property type="entry name" value="PEPTIDE METHIONINE SULFOXIDE REDUCTASE"/>
    <property type="match status" value="1"/>
</dbReference>
<evidence type="ECO:0000256" key="2">
    <source>
        <dbReference type="ARBA" id="ARBA00047806"/>
    </source>
</evidence>
<dbReference type="NCBIfam" id="TIGR00401">
    <property type="entry name" value="msrA"/>
    <property type="match status" value="1"/>
</dbReference>
<protein>
    <recommendedName>
        <fullName evidence="4">Peptide methionine sulfoxide reductase MsrA</fullName>
        <shortName evidence="4">Protein-methionine-S-oxide reductase</shortName>
        <ecNumber evidence="4">1.8.4.11</ecNumber>
    </recommendedName>
    <alternativeName>
        <fullName evidence="4">Peptide-methionine (S)-S-oxide reductase</fullName>
        <shortName evidence="4">Peptide Met(O) reductase</shortName>
    </alternativeName>
</protein>
<comment type="catalytic activity">
    <reaction evidence="2 4">
        <text>L-methionyl-[protein] + [thioredoxin]-disulfide + H2O = L-methionyl-(S)-S-oxide-[protein] + [thioredoxin]-dithiol</text>
        <dbReference type="Rhea" id="RHEA:14217"/>
        <dbReference type="Rhea" id="RHEA-COMP:10698"/>
        <dbReference type="Rhea" id="RHEA-COMP:10700"/>
        <dbReference type="Rhea" id="RHEA-COMP:12313"/>
        <dbReference type="Rhea" id="RHEA-COMP:12315"/>
        <dbReference type="ChEBI" id="CHEBI:15377"/>
        <dbReference type="ChEBI" id="CHEBI:16044"/>
        <dbReference type="ChEBI" id="CHEBI:29950"/>
        <dbReference type="ChEBI" id="CHEBI:44120"/>
        <dbReference type="ChEBI" id="CHEBI:50058"/>
        <dbReference type="EC" id="1.8.4.11"/>
    </reaction>
</comment>
<evidence type="ECO:0000256" key="4">
    <source>
        <dbReference type="HAMAP-Rule" id="MF_01401"/>
    </source>
</evidence>
<comment type="caution">
    <text evidence="6">The sequence shown here is derived from an EMBL/GenBank/DDBJ whole genome shotgun (WGS) entry which is preliminary data.</text>
</comment>
<dbReference type="HAMAP" id="MF_01401">
    <property type="entry name" value="MsrA"/>
    <property type="match status" value="1"/>
</dbReference>
<comment type="similarity">
    <text evidence="4">Belongs to the MsrA Met sulfoxide reductase family.</text>
</comment>
<dbReference type="Pfam" id="PF01625">
    <property type="entry name" value="PMSR"/>
    <property type="match status" value="1"/>
</dbReference>
<dbReference type="OrthoDB" id="4174719at2"/>
<sequence length="164" mass="18584">MGKTTSGKKKSVAIFAAGCFWSKEYAFSRLPGVISTRVGYTGGHTDDPSYHTVCGKLTGHAEAVEVTFDPEQTDFTTLAKYFFEIHDPSIDRRAKGGQYRSAIFYTDEEQFRIAQQLIADLQTRGIEAVTELQEATTFWPAEARHQKYCDTRGMEPTDRYTKRF</sequence>
<gene>
    <name evidence="4 6" type="primary">msrA</name>
    <name evidence="6" type="ORF">CRP01_23600</name>
</gene>
<feature type="active site" evidence="4">
    <location>
        <position position="19"/>
    </location>
</feature>
<dbReference type="EC" id="1.8.4.11" evidence="4"/>
<evidence type="ECO:0000313" key="6">
    <source>
        <dbReference type="EMBL" id="PHN04182.1"/>
    </source>
</evidence>
<dbReference type="GO" id="GO:0008113">
    <property type="term" value="F:peptide-methionine (S)-S-oxide reductase activity"/>
    <property type="evidence" value="ECO:0007669"/>
    <property type="project" value="UniProtKB-UniRule"/>
</dbReference>
<name>A0A2D0N6M2_FLAN2</name>
<feature type="domain" description="Peptide methionine sulphoxide reductase MsrA" evidence="5">
    <location>
        <begin position="13"/>
        <end position="152"/>
    </location>
</feature>
<dbReference type="EMBL" id="PDUD01000027">
    <property type="protein sequence ID" value="PHN04182.1"/>
    <property type="molecule type" value="Genomic_DNA"/>
</dbReference>
<evidence type="ECO:0000259" key="5">
    <source>
        <dbReference type="Pfam" id="PF01625"/>
    </source>
</evidence>
<evidence type="ECO:0000256" key="3">
    <source>
        <dbReference type="ARBA" id="ARBA00048782"/>
    </source>
</evidence>
<proteinExistence type="inferred from homology"/>